<dbReference type="Proteomes" id="UP001501195">
    <property type="component" value="Unassembled WGS sequence"/>
</dbReference>
<name>A0ABP9HFV3_9ACTN</name>
<proteinExistence type="predicted"/>
<feature type="region of interest" description="Disordered" evidence="1">
    <location>
        <begin position="119"/>
        <end position="154"/>
    </location>
</feature>
<dbReference type="EMBL" id="BAABIL010000122">
    <property type="protein sequence ID" value="GAA4969793.1"/>
    <property type="molecule type" value="Genomic_DNA"/>
</dbReference>
<comment type="caution">
    <text evidence="2">The sequence shown here is derived from an EMBL/GenBank/DDBJ whole genome shotgun (WGS) entry which is preliminary data.</text>
</comment>
<sequence length="154" mass="16451">MWRQVTDGRPGCGSGALDRWEPPVGRATAELARTGSGERSAGSGRDGRVRTAEQIAGFLQARLAERRGSVDRRERAEFDAQLGFLAEYRRAVARGRWLTALNLAEVLAVLAAAYADHPDHRSAWSAGDPPPQGRALGGRRPDGGLAGDAKPPGR</sequence>
<evidence type="ECO:0000313" key="2">
    <source>
        <dbReference type="EMBL" id="GAA4969793.1"/>
    </source>
</evidence>
<evidence type="ECO:0000256" key="1">
    <source>
        <dbReference type="SAM" id="MobiDB-lite"/>
    </source>
</evidence>
<keyword evidence="3" id="KW-1185">Reference proteome</keyword>
<reference evidence="3" key="1">
    <citation type="journal article" date="2019" name="Int. J. Syst. Evol. Microbiol.">
        <title>The Global Catalogue of Microorganisms (GCM) 10K type strain sequencing project: providing services to taxonomists for standard genome sequencing and annotation.</title>
        <authorList>
            <consortium name="The Broad Institute Genomics Platform"/>
            <consortium name="The Broad Institute Genome Sequencing Center for Infectious Disease"/>
            <person name="Wu L."/>
            <person name="Ma J."/>
        </authorList>
    </citation>
    <scope>NUCLEOTIDE SEQUENCE [LARGE SCALE GENOMIC DNA]</scope>
    <source>
        <strain evidence="3">JCM 18126</strain>
    </source>
</reference>
<gene>
    <name evidence="2" type="ORF">GCM10023225_09970</name>
</gene>
<feature type="region of interest" description="Disordered" evidence="1">
    <location>
        <begin position="31"/>
        <end position="50"/>
    </location>
</feature>
<protein>
    <submittedName>
        <fullName evidence="2">Uncharacterized protein</fullName>
    </submittedName>
</protein>
<accession>A0ABP9HFV3</accession>
<dbReference type="InterPro" id="IPR046193">
    <property type="entry name" value="DUF6221"/>
</dbReference>
<feature type="region of interest" description="Disordered" evidence="1">
    <location>
        <begin position="1"/>
        <end position="24"/>
    </location>
</feature>
<organism evidence="2 3">
    <name type="scientific">Kineococcus glutinatus</name>
    <dbReference type="NCBI Taxonomy" id="1070872"/>
    <lineage>
        <taxon>Bacteria</taxon>
        <taxon>Bacillati</taxon>
        <taxon>Actinomycetota</taxon>
        <taxon>Actinomycetes</taxon>
        <taxon>Kineosporiales</taxon>
        <taxon>Kineosporiaceae</taxon>
        <taxon>Kineococcus</taxon>
    </lineage>
</organism>
<evidence type="ECO:0000313" key="3">
    <source>
        <dbReference type="Proteomes" id="UP001501195"/>
    </source>
</evidence>
<dbReference type="Pfam" id="PF19730">
    <property type="entry name" value="DUF6221"/>
    <property type="match status" value="1"/>
</dbReference>